<comment type="cofactor">
    <cofactor evidence="2">
        <name>heme</name>
        <dbReference type="ChEBI" id="CHEBI:30413"/>
    </cofactor>
</comment>
<dbReference type="InterPro" id="IPR039435">
    <property type="entry name" value="DosC_GS"/>
</dbReference>
<dbReference type="AlphaFoldDB" id="A0A084ZPD5"/>
<dbReference type="PROSITE" id="PS50887">
    <property type="entry name" value="GGDEF"/>
    <property type="match status" value="1"/>
</dbReference>
<evidence type="ECO:0000256" key="6">
    <source>
        <dbReference type="ARBA" id="ARBA00022617"/>
    </source>
</evidence>
<keyword evidence="9" id="KW-0547">Nucleotide-binding</keyword>
<dbReference type="InterPro" id="IPR048442">
    <property type="entry name" value="DosC_2nd"/>
</dbReference>
<dbReference type="UniPathway" id="UPA00599"/>
<dbReference type="EC" id="2.7.7.65" evidence="4"/>
<dbReference type="eggNOG" id="COG3706">
    <property type="taxonomic scope" value="Bacteria"/>
</dbReference>
<dbReference type="GO" id="GO:0019825">
    <property type="term" value="F:oxygen binding"/>
    <property type="evidence" value="ECO:0007669"/>
    <property type="project" value="InterPro"/>
</dbReference>
<keyword evidence="8" id="KW-0479">Metal-binding</keyword>
<evidence type="ECO:0000256" key="1">
    <source>
        <dbReference type="ARBA" id="ARBA00001946"/>
    </source>
</evidence>
<evidence type="ECO:0000256" key="2">
    <source>
        <dbReference type="ARBA" id="ARBA00001971"/>
    </source>
</evidence>
<keyword evidence="10" id="KW-0460">Magnesium</keyword>
<dbReference type="Pfam" id="PF00990">
    <property type="entry name" value="GGDEF"/>
    <property type="match status" value="1"/>
</dbReference>
<dbReference type="PANTHER" id="PTHR45138">
    <property type="entry name" value="REGULATORY COMPONENTS OF SENSORY TRANSDUCTION SYSTEM"/>
    <property type="match status" value="1"/>
</dbReference>
<keyword evidence="16" id="KW-0548">Nucleotidyltransferase</keyword>
<keyword evidence="16" id="KW-0456">Lyase</keyword>
<keyword evidence="7 16" id="KW-0808">Transferase</keyword>
<dbReference type="InterPro" id="IPR009050">
    <property type="entry name" value="Globin-like_sf"/>
</dbReference>
<evidence type="ECO:0000256" key="7">
    <source>
        <dbReference type="ARBA" id="ARBA00022679"/>
    </source>
</evidence>
<organism evidence="16 17">
    <name type="scientific">Trabulsiella guamensis ATCC 49490</name>
    <dbReference type="NCBI Taxonomy" id="1005994"/>
    <lineage>
        <taxon>Bacteria</taxon>
        <taxon>Pseudomonadati</taxon>
        <taxon>Pseudomonadota</taxon>
        <taxon>Gammaproteobacteria</taxon>
        <taxon>Enterobacterales</taxon>
        <taxon>Enterobacteriaceae</taxon>
        <taxon>Trabulsiella</taxon>
    </lineage>
</organism>
<dbReference type="FunFam" id="3.30.70.270:FF:000001">
    <property type="entry name" value="Diguanylate cyclase domain protein"/>
    <property type="match status" value="1"/>
</dbReference>
<comment type="pathway">
    <text evidence="3">Purine metabolism; 3',5'-cyclic di-GMP biosynthesis.</text>
</comment>
<dbReference type="InterPro" id="IPR044398">
    <property type="entry name" value="Globin-sensor_dom"/>
</dbReference>
<dbReference type="EMBL" id="JMTB01000117">
    <property type="protein sequence ID" value="KFB99329.1"/>
    <property type="molecule type" value="Genomic_DNA"/>
</dbReference>
<evidence type="ECO:0000256" key="11">
    <source>
        <dbReference type="ARBA" id="ARBA00023004"/>
    </source>
</evidence>
<dbReference type="SMART" id="SM00267">
    <property type="entry name" value="GGDEF"/>
    <property type="match status" value="1"/>
</dbReference>
<evidence type="ECO:0000256" key="13">
    <source>
        <dbReference type="ARBA" id="ARBA00029839"/>
    </source>
</evidence>
<dbReference type="InterPro" id="IPR012292">
    <property type="entry name" value="Globin/Proto"/>
</dbReference>
<evidence type="ECO:0000256" key="5">
    <source>
        <dbReference type="ARBA" id="ARBA00015125"/>
    </source>
</evidence>
<evidence type="ECO:0000256" key="3">
    <source>
        <dbReference type="ARBA" id="ARBA00004665"/>
    </source>
</evidence>
<dbReference type="InterPro" id="IPR029787">
    <property type="entry name" value="Nucleotide_cyclase"/>
</dbReference>
<evidence type="ECO:0000256" key="14">
    <source>
        <dbReference type="ARBA" id="ARBA00034247"/>
    </source>
</evidence>
<dbReference type="GO" id="GO:0005525">
    <property type="term" value="F:GTP binding"/>
    <property type="evidence" value="ECO:0007669"/>
    <property type="project" value="UniProtKB-KW"/>
</dbReference>
<reference evidence="17" key="1">
    <citation type="submission" date="2014-05" db="EMBL/GenBank/DDBJ databases">
        <title>ATOL: Assembling a taxonomically balanced genome-scale reconstruction of the evolutionary history of the Enterobacteriaceae.</title>
        <authorList>
            <person name="Plunkett G. III"/>
            <person name="Neeno-Eckwall E.C."/>
            <person name="Glasner J.D."/>
            <person name="Perna N.T."/>
        </authorList>
    </citation>
    <scope>NUCLEOTIDE SEQUENCE [LARGE SCALE GENOMIC DNA]</scope>
    <source>
        <strain evidence="17">ATCC 49490</strain>
    </source>
</reference>
<dbReference type="Gene3D" id="1.10.490.10">
    <property type="entry name" value="Globins"/>
    <property type="match status" value="1"/>
</dbReference>
<dbReference type="GO" id="GO:0016829">
    <property type="term" value="F:lyase activity"/>
    <property type="evidence" value="ECO:0007669"/>
    <property type="project" value="UniProtKB-KW"/>
</dbReference>
<dbReference type="GO" id="GO:1902201">
    <property type="term" value="P:negative regulation of bacterial-type flagellum-dependent cell motility"/>
    <property type="evidence" value="ECO:0007669"/>
    <property type="project" value="TreeGrafter"/>
</dbReference>
<dbReference type="Gene3D" id="3.30.70.270">
    <property type="match status" value="1"/>
</dbReference>
<comment type="caution">
    <text evidence="16">The sequence shown here is derived from an EMBL/GenBank/DDBJ whole genome shotgun (WGS) entry which is preliminary data.</text>
</comment>
<sequence>MQTFLEKMKHEWTVLISRTEKRVLTLSQKLATKNASAISKRFYDTVLTDPQAEEFLTNEQVERHLKKALAKWVTEVLSGTTENVDQLIAMQQHVGQMHARIGIPVQVVEMGARVLKKFLFPLINDMECSAEEKFKLHGFTTESIDIAMEVMSRTFSFSDTQSSREDENYRVFSLLENAEEEKERQISSLLAWEVEIVYKIMLDAEVCSIQSFSRSEFGLWFNHKGRHYFSGLTGISSISKLMLELDEFVQSIKNESKSPSKKQKLINYVLQVHNSLSQITTLLRDLFDDVSRHEIGMDVLTRLLNRRFLPTIFKREIVHANRAGCPLSVLIIDIDYFKEINDGYGHNIGDELLRKVSQAFYDSVRSSDYVFRYGGDEFLIVLTEVSETETLRLAERIRSKVEKQAVNTPDGSLLSVSLSIGAAMFNGHPDYERLIQSADEALYRAKSLGRNRVELWRPHSNTADKDR</sequence>
<keyword evidence="17" id="KW-1185">Reference proteome</keyword>
<dbReference type="InterPro" id="IPR050469">
    <property type="entry name" value="Diguanylate_Cyclase"/>
</dbReference>
<evidence type="ECO:0000259" key="15">
    <source>
        <dbReference type="PROSITE" id="PS50887"/>
    </source>
</evidence>
<dbReference type="GO" id="GO:0005886">
    <property type="term" value="C:plasma membrane"/>
    <property type="evidence" value="ECO:0007669"/>
    <property type="project" value="TreeGrafter"/>
</dbReference>
<dbReference type="SUPFAM" id="SSF46458">
    <property type="entry name" value="Globin-like"/>
    <property type="match status" value="1"/>
</dbReference>
<keyword evidence="11" id="KW-0408">Iron</keyword>
<dbReference type="RefSeq" id="WP_038162229.1">
    <property type="nucleotide sequence ID" value="NZ_JMTB01000117.1"/>
</dbReference>
<dbReference type="InterPro" id="IPR043128">
    <property type="entry name" value="Rev_trsase/Diguanyl_cyclase"/>
</dbReference>
<dbReference type="GO" id="GO:0052621">
    <property type="term" value="F:diguanylate cyclase activity"/>
    <property type="evidence" value="ECO:0007669"/>
    <property type="project" value="UniProtKB-EC"/>
</dbReference>
<accession>A0A084ZPD5</accession>
<feature type="domain" description="GGDEF" evidence="15">
    <location>
        <begin position="325"/>
        <end position="458"/>
    </location>
</feature>
<dbReference type="PANTHER" id="PTHR45138:SF9">
    <property type="entry name" value="DIGUANYLATE CYCLASE DGCM-RELATED"/>
    <property type="match status" value="1"/>
</dbReference>
<evidence type="ECO:0000256" key="8">
    <source>
        <dbReference type="ARBA" id="ARBA00022723"/>
    </source>
</evidence>
<dbReference type="Proteomes" id="UP000028630">
    <property type="component" value="Unassembled WGS sequence"/>
</dbReference>
<dbReference type="GO" id="GO:0043709">
    <property type="term" value="P:cell adhesion involved in single-species biofilm formation"/>
    <property type="evidence" value="ECO:0007669"/>
    <property type="project" value="TreeGrafter"/>
</dbReference>
<dbReference type="Pfam" id="PF21118">
    <property type="entry name" value="DosC_2nd"/>
    <property type="match status" value="1"/>
</dbReference>
<dbReference type="CDD" id="cd14757">
    <property type="entry name" value="GS_EcDosC-like_GGDEF"/>
    <property type="match status" value="1"/>
</dbReference>
<evidence type="ECO:0000313" key="17">
    <source>
        <dbReference type="Proteomes" id="UP000028630"/>
    </source>
</evidence>
<evidence type="ECO:0000256" key="10">
    <source>
        <dbReference type="ARBA" id="ARBA00022842"/>
    </source>
</evidence>
<evidence type="ECO:0000256" key="12">
    <source>
        <dbReference type="ARBA" id="ARBA00023134"/>
    </source>
</evidence>
<evidence type="ECO:0000256" key="4">
    <source>
        <dbReference type="ARBA" id="ARBA00012528"/>
    </source>
</evidence>
<proteinExistence type="predicted"/>
<evidence type="ECO:0000256" key="9">
    <source>
        <dbReference type="ARBA" id="ARBA00022741"/>
    </source>
</evidence>
<dbReference type="SUPFAM" id="SSF55073">
    <property type="entry name" value="Nucleotide cyclase"/>
    <property type="match status" value="1"/>
</dbReference>
<dbReference type="NCBIfam" id="TIGR00254">
    <property type="entry name" value="GGDEF"/>
    <property type="match status" value="1"/>
</dbReference>
<dbReference type="GO" id="GO:0020037">
    <property type="term" value="F:heme binding"/>
    <property type="evidence" value="ECO:0007669"/>
    <property type="project" value="InterPro"/>
</dbReference>
<gene>
    <name evidence="16" type="primary">dosC</name>
    <name evidence="16" type="ORF">GTGU_04332</name>
</gene>
<keyword evidence="6" id="KW-0349">Heme</keyword>
<protein>
    <recommendedName>
        <fullName evidence="5">Diguanylate cyclase DosC</fullName>
        <ecNumber evidence="4">2.7.7.65</ecNumber>
    </recommendedName>
    <alternativeName>
        <fullName evidence="13">Direct oxygen-sensing cyclase</fullName>
    </alternativeName>
</protein>
<dbReference type="InterPro" id="IPR000160">
    <property type="entry name" value="GGDEF_dom"/>
</dbReference>
<dbReference type="CDD" id="cd01949">
    <property type="entry name" value="GGDEF"/>
    <property type="match status" value="1"/>
</dbReference>
<evidence type="ECO:0000313" key="16">
    <source>
        <dbReference type="EMBL" id="KFB99329.1"/>
    </source>
</evidence>
<dbReference type="OrthoDB" id="9812260at2"/>
<dbReference type="Pfam" id="PF11563">
    <property type="entry name" value="Protoglobin"/>
    <property type="match status" value="1"/>
</dbReference>
<comment type="cofactor">
    <cofactor evidence="1">
        <name>Mg(2+)</name>
        <dbReference type="ChEBI" id="CHEBI:18420"/>
    </cofactor>
</comment>
<name>A0A084ZPD5_9ENTR</name>
<dbReference type="GO" id="GO:0046872">
    <property type="term" value="F:metal ion binding"/>
    <property type="evidence" value="ECO:0007669"/>
    <property type="project" value="UniProtKB-KW"/>
</dbReference>
<keyword evidence="12" id="KW-0342">GTP-binding</keyword>
<comment type="catalytic activity">
    <reaction evidence="14">
        <text>2 GTP = 3',3'-c-di-GMP + 2 diphosphate</text>
        <dbReference type="Rhea" id="RHEA:24898"/>
        <dbReference type="ChEBI" id="CHEBI:33019"/>
        <dbReference type="ChEBI" id="CHEBI:37565"/>
        <dbReference type="ChEBI" id="CHEBI:58805"/>
        <dbReference type="EC" id="2.7.7.65"/>
    </reaction>
</comment>